<sequence length="232" mass="26685">MRHFIIFILLSIPFQVFSQYSSENKTFVVANTTAGSQGISTFNNTERKVIGSQYLTATWLIGGIETYKKEEGVNIPIRYDVENNVVEYQENNQNLWLKGDQVKSFYILNPSTGSKDVYTNVKEFPGISQGFVKVLTQGEKYTLMEMYKVIKTESTYVAALDIGSPGEKYEVKESFVYFDGLAASLVTTSKKTFIQKVPFEDKEKLKTYMKKNKISLRNKEELVQLFQWMNQQ</sequence>
<accession>A0AAX1N7K4</accession>
<dbReference type="Proteomes" id="UP000678679">
    <property type="component" value="Chromosome 1"/>
</dbReference>
<dbReference type="AlphaFoldDB" id="A0AAX1N7K4"/>
<gene>
    <name evidence="1" type="ORF">KMW28_19950</name>
</gene>
<evidence type="ECO:0000313" key="1">
    <source>
        <dbReference type="EMBL" id="QWG01878.1"/>
    </source>
</evidence>
<reference evidence="1 2" key="1">
    <citation type="submission" date="2021-05" db="EMBL/GenBank/DDBJ databases">
        <title>Comparative genomic studies on the polysaccharide-degrading batcterial strains of the Flammeovirga genus.</title>
        <authorList>
            <person name="Zewei F."/>
            <person name="Zheng Z."/>
            <person name="Yu L."/>
            <person name="Ruyue G."/>
            <person name="Yanhong M."/>
            <person name="Yuanyuan C."/>
            <person name="Jingyan G."/>
            <person name="Wenjun H."/>
        </authorList>
    </citation>
    <scope>NUCLEOTIDE SEQUENCE [LARGE SCALE GENOMIC DNA]</scope>
    <source>
        <strain evidence="1 2">NBRC:100898</strain>
    </source>
</reference>
<name>A0AAX1N7K4_9BACT</name>
<dbReference type="EMBL" id="CP076132">
    <property type="protein sequence ID" value="QWG01878.1"/>
    <property type="molecule type" value="Genomic_DNA"/>
</dbReference>
<protein>
    <submittedName>
        <fullName evidence="1">Uncharacterized protein</fullName>
    </submittedName>
</protein>
<dbReference type="KEGG" id="fya:KMW28_19950"/>
<dbReference type="RefSeq" id="WP_169666308.1">
    <property type="nucleotide sequence ID" value="NZ_CP076132.1"/>
</dbReference>
<evidence type="ECO:0000313" key="2">
    <source>
        <dbReference type="Proteomes" id="UP000678679"/>
    </source>
</evidence>
<proteinExistence type="predicted"/>
<organism evidence="1 2">
    <name type="scientific">Flammeovirga yaeyamensis</name>
    <dbReference type="NCBI Taxonomy" id="367791"/>
    <lineage>
        <taxon>Bacteria</taxon>
        <taxon>Pseudomonadati</taxon>
        <taxon>Bacteroidota</taxon>
        <taxon>Cytophagia</taxon>
        <taxon>Cytophagales</taxon>
        <taxon>Flammeovirgaceae</taxon>
        <taxon>Flammeovirga</taxon>
    </lineage>
</organism>
<keyword evidence="2" id="KW-1185">Reference proteome</keyword>